<name>A0ABW4I9H5_9SPHI</name>
<evidence type="ECO:0000313" key="4">
    <source>
        <dbReference type="Proteomes" id="UP001597118"/>
    </source>
</evidence>
<feature type="compositionally biased region" description="Basic and acidic residues" evidence="1">
    <location>
        <begin position="20"/>
        <end position="30"/>
    </location>
</feature>
<dbReference type="Proteomes" id="UP001597118">
    <property type="component" value="Unassembled WGS sequence"/>
</dbReference>
<dbReference type="SMART" id="SM00357">
    <property type="entry name" value="CSP"/>
    <property type="match status" value="1"/>
</dbReference>
<feature type="compositionally biased region" description="Polar residues" evidence="1">
    <location>
        <begin position="67"/>
        <end position="83"/>
    </location>
</feature>
<protein>
    <submittedName>
        <fullName evidence="3">Cold-shock protein</fullName>
    </submittedName>
</protein>
<dbReference type="PROSITE" id="PS51857">
    <property type="entry name" value="CSD_2"/>
    <property type="match status" value="1"/>
</dbReference>
<accession>A0ABW4I9H5</accession>
<gene>
    <name evidence="3" type="ORF">ACFSAH_00025</name>
</gene>
<evidence type="ECO:0000256" key="1">
    <source>
        <dbReference type="SAM" id="MobiDB-lite"/>
    </source>
</evidence>
<evidence type="ECO:0000259" key="2">
    <source>
        <dbReference type="PROSITE" id="PS51857"/>
    </source>
</evidence>
<comment type="caution">
    <text evidence="3">The sequence shown here is derived from an EMBL/GenBank/DDBJ whole genome shotgun (WGS) entry which is preliminary data.</text>
</comment>
<feature type="region of interest" description="Disordered" evidence="1">
    <location>
        <begin position="50"/>
        <end position="83"/>
    </location>
</feature>
<evidence type="ECO:0000313" key="3">
    <source>
        <dbReference type="EMBL" id="MFD1628236.1"/>
    </source>
</evidence>
<organism evidence="3 4">
    <name type="scientific">Pseudopedobacter beijingensis</name>
    <dbReference type="NCBI Taxonomy" id="1207056"/>
    <lineage>
        <taxon>Bacteria</taxon>
        <taxon>Pseudomonadati</taxon>
        <taxon>Bacteroidota</taxon>
        <taxon>Sphingobacteriia</taxon>
        <taxon>Sphingobacteriales</taxon>
        <taxon>Sphingobacteriaceae</taxon>
        <taxon>Pseudopedobacter</taxon>
    </lineage>
</organism>
<sequence length="148" mass="17111">MAETFAKKEKEKKRAKKKMEKAEKKEERKTNNNKGKTLEEMIAYVDEYGNITNVPPDKQQRKESNRNTEAYINNTRTPATDENTESTGIISLFFKDKGYGFITEDETGTSIFVHNNNLMENIRENDRVVFKKESSPKGQIAINVKKLK</sequence>
<reference evidence="4" key="1">
    <citation type="journal article" date="2019" name="Int. J. Syst. Evol. Microbiol.">
        <title>The Global Catalogue of Microorganisms (GCM) 10K type strain sequencing project: providing services to taxonomists for standard genome sequencing and annotation.</title>
        <authorList>
            <consortium name="The Broad Institute Genomics Platform"/>
            <consortium name="The Broad Institute Genome Sequencing Center for Infectious Disease"/>
            <person name="Wu L."/>
            <person name="Ma J."/>
        </authorList>
    </citation>
    <scope>NUCLEOTIDE SEQUENCE [LARGE SCALE GENOMIC DNA]</scope>
    <source>
        <strain evidence="4">CCUG 53762</strain>
    </source>
</reference>
<dbReference type="Pfam" id="PF00313">
    <property type="entry name" value="CSD"/>
    <property type="match status" value="1"/>
</dbReference>
<dbReference type="CDD" id="cd04458">
    <property type="entry name" value="CSP_CDS"/>
    <property type="match status" value="1"/>
</dbReference>
<dbReference type="SUPFAM" id="SSF50249">
    <property type="entry name" value="Nucleic acid-binding proteins"/>
    <property type="match status" value="1"/>
</dbReference>
<feature type="compositionally biased region" description="Basic residues" evidence="1">
    <location>
        <begin position="10"/>
        <end position="19"/>
    </location>
</feature>
<dbReference type="InterPro" id="IPR012340">
    <property type="entry name" value="NA-bd_OB-fold"/>
</dbReference>
<dbReference type="InterPro" id="IPR002059">
    <property type="entry name" value="CSP_DNA-bd"/>
</dbReference>
<feature type="region of interest" description="Disordered" evidence="1">
    <location>
        <begin position="1"/>
        <end position="38"/>
    </location>
</feature>
<feature type="domain" description="CSD" evidence="2">
    <location>
        <begin position="85"/>
        <end position="146"/>
    </location>
</feature>
<dbReference type="EMBL" id="JBHUDG010000001">
    <property type="protein sequence ID" value="MFD1628236.1"/>
    <property type="molecule type" value="Genomic_DNA"/>
</dbReference>
<dbReference type="RefSeq" id="WP_379660625.1">
    <property type="nucleotide sequence ID" value="NZ_JBHUDG010000001.1"/>
</dbReference>
<proteinExistence type="predicted"/>
<dbReference type="InterPro" id="IPR011129">
    <property type="entry name" value="CSD"/>
</dbReference>
<dbReference type="Gene3D" id="2.40.50.140">
    <property type="entry name" value="Nucleic acid-binding proteins"/>
    <property type="match status" value="1"/>
</dbReference>
<keyword evidence="4" id="KW-1185">Reference proteome</keyword>